<name>A0A1T4KL56_PORCN</name>
<gene>
    <name evidence="1" type="ORF">SAMN02745205_00775</name>
</gene>
<accession>A0A1T4KL56</accession>
<dbReference type="EMBL" id="FUWL01000005">
    <property type="protein sequence ID" value="SJZ43134.1"/>
    <property type="molecule type" value="Genomic_DNA"/>
</dbReference>
<protein>
    <submittedName>
        <fullName evidence="1">Uncharacterized protein</fullName>
    </submittedName>
</protein>
<evidence type="ECO:0000313" key="1">
    <source>
        <dbReference type="EMBL" id="SJZ43134.1"/>
    </source>
</evidence>
<dbReference type="AlphaFoldDB" id="A0A1T4KL56"/>
<proteinExistence type="predicted"/>
<sequence>MDEKEFTVKVFTTPGRPRSKRLRELGITAANISANNVINMNNSKVVEGHTHNNKSDIDAITIDRAGYLYITRPVFEAGPVAGTYDKKRVTEKVRAGVADLALDLAKDSPIWRRFLSRQEDDTAEGLISFLRGANFGEYAPGLTGFGGHIDDKGRAELESLFLRSFLEVPELRYNRVRVVTGEEWNSKGGGIIESVDEGNKSFQLKLEAGEHPSVAVGDICKLVYNTGEGFGTCYFRVLSVSNDGVVRYALREGYDMHPKAMSHFVAYGNFFDTSRQASAYSTTSYTRYLKGVNDWEIGKHNIAMQFGDLSNLRVHGMQLDGYSAYLNNVYFTGTILQLSPEQIKEIADKVDSPYSVTLSSYDKVVKEGATELRRSMKVVTGNHQVVTGGKEVTVSEYNLSTHITVLKGSKELLYSEIVEEGAYTVTLSAVGVTATINAGNIIITSVGSEGGKVDILVNCEGKAIVPQSFRVTVVKDGIGRYVESRYMHVDNMPEVPMGRFPKGWSKSNQAPSETISIVDVRSFARQGSSYVLDLINTDQGSISHMTDEEEQYITYRVEGRDHSGEGVYLRLFDLYTAKTLYDRHLYGSFDEGLRLHIPQGGRIVLSVRGRRKGSHEQTYTTVRLTRADSSVCWETRAEITPSLHDIDNPQSSPTWSAPAIYKIVPKRTHLTPSHVMSKVSETGSYTPASYTVAHMDDDNNLIRTSMVLYTSSDGITWNRKEGRKDVSSMDVVFSAEALYYKVRTYRWIDESTVYASEYLHESNGVIIGDGRNGRNGQDGNDGKAPRINSQGYWEYWDGTKWINTGVKAQGADGRVGAMPVPTGAYKQGRQYFYNDEVRHIVLYRASGDDRAYPYVVKNYSNSAVTVPPTGRSDDSYWKRFNFFEMVATDLLLADGAYLAEFIFKEGKLMSQRGLFEGREVDISEVPDGKIGAFTPNIVMNGETGDVSIRGSVAAPFQWDYSGGTRVKESIVVTRDNYNYFNGSSYRLYAHDNGKVAYIQNAHNQAVRIIINTYMQDIAKSPHKEVELVEITIPPGAVLAGVIIPSVRELLEFPTGSYKEIINGVLTSVNYRTGLYPITPMEETEETTTGYRKFTVGYTVTKPAKEIKIVAAGRVSDRGAALQKLGAFSGASRYSTGRYQVYHNIGHVNYVPTVTTQGSGTLIAMLKNITGTYFEVEVSDDAGNYEDGGFAFQCVAEV</sequence>
<reference evidence="1 2" key="1">
    <citation type="submission" date="2017-02" db="EMBL/GenBank/DDBJ databases">
        <authorList>
            <person name="Peterson S.W."/>
        </authorList>
    </citation>
    <scope>NUCLEOTIDE SEQUENCE [LARGE SCALE GENOMIC DNA]</scope>
    <source>
        <strain evidence="1 2">ATCC 700135</strain>
    </source>
</reference>
<dbReference type="RefSeq" id="WP_078735638.1">
    <property type="nucleotide sequence ID" value="NZ_FUWL01000005.1"/>
</dbReference>
<dbReference type="Proteomes" id="UP000189956">
    <property type="component" value="Unassembled WGS sequence"/>
</dbReference>
<evidence type="ECO:0000313" key="2">
    <source>
        <dbReference type="Proteomes" id="UP000189956"/>
    </source>
</evidence>
<organism evidence="1 2">
    <name type="scientific">Porphyromonas cangingivalis</name>
    <dbReference type="NCBI Taxonomy" id="36874"/>
    <lineage>
        <taxon>Bacteria</taxon>
        <taxon>Pseudomonadati</taxon>
        <taxon>Bacteroidota</taxon>
        <taxon>Bacteroidia</taxon>
        <taxon>Bacteroidales</taxon>
        <taxon>Porphyromonadaceae</taxon>
        <taxon>Porphyromonas</taxon>
    </lineage>
</organism>